<proteinExistence type="predicted"/>
<dbReference type="EMBL" id="CP014164">
    <property type="protein sequence ID" value="AMC01381.1"/>
    <property type="molecule type" value="Genomic_DNA"/>
</dbReference>
<evidence type="ECO:0000313" key="7">
    <source>
        <dbReference type="Proteomes" id="UP000066986"/>
    </source>
</evidence>
<dbReference type="GO" id="GO:0003824">
    <property type="term" value="F:catalytic activity"/>
    <property type="evidence" value="ECO:0007669"/>
    <property type="project" value="InterPro"/>
</dbReference>
<dbReference type="Gene3D" id="1.10.340.30">
    <property type="entry name" value="Hypothetical protein, domain 2"/>
    <property type="match status" value="1"/>
</dbReference>
<feature type="domain" description="HhH-GPD" evidence="5">
    <location>
        <begin position="40"/>
        <end position="98"/>
    </location>
</feature>
<dbReference type="InterPro" id="IPR011257">
    <property type="entry name" value="DNA_glycosylase"/>
</dbReference>
<dbReference type="PANTHER" id="PTHR10359:SF19">
    <property type="entry name" value="DNA REPAIR GLYCOSYLASE MJ1434-RELATED"/>
    <property type="match status" value="1"/>
</dbReference>
<keyword evidence="3" id="KW-0408">Iron</keyword>
<evidence type="ECO:0000313" key="6">
    <source>
        <dbReference type="EMBL" id="AMC01381.1"/>
    </source>
</evidence>
<evidence type="ECO:0000256" key="3">
    <source>
        <dbReference type="ARBA" id="ARBA00023004"/>
    </source>
</evidence>
<dbReference type="GO" id="GO:0051539">
    <property type="term" value="F:4 iron, 4 sulfur cluster binding"/>
    <property type="evidence" value="ECO:0007669"/>
    <property type="project" value="UniProtKB-KW"/>
</dbReference>
<dbReference type="Pfam" id="PF00730">
    <property type="entry name" value="HhH-GPD"/>
    <property type="match status" value="1"/>
</dbReference>
<reference evidence="7" key="2">
    <citation type="submission" date="2016-01" db="EMBL/GenBank/DDBJ databases">
        <title>Six Aerococcus type strain genome sequencing and assembly using PacBio and Illumina Hiseq.</title>
        <authorList>
            <person name="Carkaci D."/>
            <person name="Dargis R."/>
            <person name="Nielsen X.C."/>
            <person name="Skovgaard O."/>
            <person name="Fuursted K."/>
            <person name="Christensen J.J."/>
        </authorList>
    </citation>
    <scope>NUCLEOTIDE SEQUENCE [LARGE SCALE GENOMIC DNA]</scope>
    <source>
        <strain evidence="7">CCUG4311</strain>
    </source>
</reference>
<accession>A0AAU8U5E6</accession>
<dbReference type="GO" id="GO:0046872">
    <property type="term" value="F:metal ion binding"/>
    <property type="evidence" value="ECO:0007669"/>
    <property type="project" value="UniProtKB-KW"/>
</dbReference>
<dbReference type="AlphaFoldDB" id="A0AAU8U5E6"/>
<dbReference type="RefSeq" id="WP_003141970.1">
    <property type="nucleotide sequence ID" value="NZ_CP014164.1"/>
</dbReference>
<keyword evidence="1" id="KW-0004">4Fe-4S</keyword>
<evidence type="ECO:0000259" key="5">
    <source>
        <dbReference type="Pfam" id="PF00730"/>
    </source>
</evidence>
<sequence length="107" mass="12538">MTNDFKVSANQTQAIYEKLKTTFPDVGKWPPDTKAEIILGAILVQNTNWRNVEKSLERLKQTTDFIPDQILGLSDEDLQFLIQPSGFYKNKSRAIQETFRWFQNQNW</sequence>
<name>A0AAU8U5E6_9LACT</name>
<dbReference type="KEGG" id="avs:AWM76_07365"/>
<dbReference type="PANTHER" id="PTHR10359">
    <property type="entry name" value="A/G-SPECIFIC ADENINE GLYCOSYLASE/ENDONUCLEASE III"/>
    <property type="match status" value="1"/>
</dbReference>
<evidence type="ECO:0000256" key="4">
    <source>
        <dbReference type="ARBA" id="ARBA00023014"/>
    </source>
</evidence>
<protein>
    <recommendedName>
        <fullName evidence="5">HhH-GPD domain-containing protein</fullName>
    </recommendedName>
</protein>
<dbReference type="InterPro" id="IPR003265">
    <property type="entry name" value="HhH-GPD_domain"/>
</dbReference>
<dbReference type="SUPFAM" id="SSF48150">
    <property type="entry name" value="DNA-glycosylase"/>
    <property type="match status" value="1"/>
</dbReference>
<keyword evidence="2" id="KW-0479">Metal-binding</keyword>
<evidence type="ECO:0000256" key="2">
    <source>
        <dbReference type="ARBA" id="ARBA00022723"/>
    </source>
</evidence>
<organism evidence="6 7">
    <name type="scientific">Aerococcus viridans</name>
    <dbReference type="NCBI Taxonomy" id="1377"/>
    <lineage>
        <taxon>Bacteria</taxon>
        <taxon>Bacillati</taxon>
        <taxon>Bacillota</taxon>
        <taxon>Bacilli</taxon>
        <taxon>Lactobacillales</taxon>
        <taxon>Aerococcaceae</taxon>
        <taxon>Aerococcus</taxon>
    </lineage>
</organism>
<dbReference type="GeneID" id="87310733"/>
<dbReference type="GO" id="GO:0006284">
    <property type="term" value="P:base-excision repair"/>
    <property type="evidence" value="ECO:0007669"/>
    <property type="project" value="InterPro"/>
</dbReference>
<keyword evidence="4" id="KW-0411">Iron-sulfur</keyword>
<evidence type="ECO:0000256" key="1">
    <source>
        <dbReference type="ARBA" id="ARBA00022485"/>
    </source>
</evidence>
<gene>
    <name evidence="6" type="ORF">AWM76_07365</name>
</gene>
<reference evidence="6 7" key="1">
    <citation type="journal article" date="2016" name="Genome Announc.">
        <title>Complete Genome Sequences of Aerococcus christensenii CCUG 28831T, Aerococcus sanguinicola CCUG 43001T, Aerococcus urinae CCUG 36881T, Aerococcus urinaeequi CCUG 28094T, Aerococcus urinaehominis CCUG 42038 BT, and Aerococcus viridans CCUG 4311T.</title>
        <authorList>
            <person name="Carkaci D."/>
            <person name="Dargis R."/>
            <person name="Nielsen X.C."/>
            <person name="Skovgaard O."/>
            <person name="Fuursted K."/>
            <person name="Christensen J.J."/>
        </authorList>
    </citation>
    <scope>NUCLEOTIDE SEQUENCE [LARGE SCALE GENOMIC DNA]</scope>
    <source>
        <strain evidence="6 7">CCUG4311</strain>
    </source>
</reference>
<dbReference type="Proteomes" id="UP000066986">
    <property type="component" value="Chromosome"/>
</dbReference>